<comment type="catalytic activity">
    <reaction evidence="8">
        <text>L-threonyl-[protein] + ATP = O-phospho-L-threonyl-[protein] + ADP + H(+)</text>
        <dbReference type="Rhea" id="RHEA:46608"/>
        <dbReference type="Rhea" id="RHEA-COMP:11060"/>
        <dbReference type="Rhea" id="RHEA-COMP:11605"/>
        <dbReference type="ChEBI" id="CHEBI:15378"/>
        <dbReference type="ChEBI" id="CHEBI:30013"/>
        <dbReference type="ChEBI" id="CHEBI:30616"/>
        <dbReference type="ChEBI" id="CHEBI:61977"/>
        <dbReference type="ChEBI" id="CHEBI:456216"/>
        <dbReference type="EC" id="2.7.11.1"/>
    </reaction>
</comment>
<evidence type="ECO:0000256" key="5">
    <source>
        <dbReference type="ARBA" id="ARBA00022777"/>
    </source>
</evidence>
<evidence type="ECO:0000256" key="2">
    <source>
        <dbReference type="ARBA" id="ARBA00022527"/>
    </source>
</evidence>
<dbReference type="Pfam" id="PF00069">
    <property type="entry name" value="Pkinase"/>
    <property type="match status" value="1"/>
</dbReference>
<evidence type="ECO:0000256" key="6">
    <source>
        <dbReference type="ARBA" id="ARBA00022840"/>
    </source>
</evidence>
<evidence type="ECO:0000256" key="11">
    <source>
        <dbReference type="SAM" id="Phobius"/>
    </source>
</evidence>
<dbReference type="PANTHER" id="PTHR11042">
    <property type="entry name" value="EUKARYOTIC TRANSLATION INITIATION FACTOR 2-ALPHA KINASE EIF2-ALPHA KINASE -RELATED"/>
    <property type="match status" value="1"/>
</dbReference>
<feature type="region of interest" description="Disordered" evidence="10">
    <location>
        <begin position="67"/>
        <end position="95"/>
    </location>
</feature>
<gene>
    <name evidence="13" type="ORF">FN846DRAFT_908768</name>
</gene>
<dbReference type="InterPro" id="IPR000719">
    <property type="entry name" value="Prot_kinase_dom"/>
</dbReference>
<keyword evidence="14" id="KW-1185">Reference proteome</keyword>
<dbReference type="EC" id="2.7.11.1" evidence="1"/>
<dbReference type="Proteomes" id="UP000326924">
    <property type="component" value="Unassembled WGS sequence"/>
</dbReference>
<feature type="compositionally biased region" description="Basic and acidic residues" evidence="10">
    <location>
        <begin position="130"/>
        <end position="141"/>
    </location>
</feature>
<evidence type="ECO:0000256" key="7">
    <source>
        <dbReference type="ARBA" id="ARBA00037982"/>
    </source>
</evidence>
<keyword evidence="2" id="KW-0723">Serine/threonine-protein kinase</keyword>
<protein>
    <recommendedName>
        <fullName evidence="1">non-specific serine/threonine protein kinase</fullName>
        <ecNumber evidence="1">2.7.11.1</ecNumber>
    </recommendedName>
</protein>
<sequence>MSLIRYSSDDSRSIVLYVARSSAGFRKRHQQTLVLYDPNSRQIILREASPSASTELDHSICPYCKRPMHHGDEPGRDPLSQGMGHRPRSSTPITESGFVDQQYFRMLDSSIPVEDTEARDPGRSAPPSRPRPERTRDDSHHSKTGIKASAFSPGYFERFFVTERELGRGGKGVVLLVRHVLDGVSLGHFACKRVPVGNNHDWLEKVLLEVQLLQRLSHPNLVSYRHVWLENAQISAFGPSVACAFILQQYCNAGDLHHYVLGLGKPQTKESLKERLRRRSRGQPDSSTLHTKTRSLPFKQIIAFFRDIASALQYLHSNGFIHRDLKPSNCLLHDTGIPGQELKVLVSDFGEVQIENQARQSTGNTGTISYCAPEVLKRVTPGGAYENFTTKSDIFSLGMILHFLCFGKLPYVSADQINEENEDLDALREEISAWRGLDEHDKIRADLPEQLYHSLKALINPDPSLRPSAEDILLGIELNVGEESPPLRRGSVSTHQNPSVIDESHALGVKRISPIADTPRSMTPVDPTAAQLHRETAAPRANGKATTASRKTSKLNQIVKPPGSPPASPDIQTGTAESSIILRPRMESPKPLDTRPAVGVSPVVADWRERVFTAQSTMLLKFAVFFLKLLSLTRPCVPAAPRPFIFYPIVMLATLDFMASPLMLTAILGLVHMGLLYLATMFGGLCMY</sequence>
<comment type="similarity">
    <text evidence="7">Belongs to the protein kinase superfamily. Ser/Thr protein kinase family. GCN2 subfamily.</text>
</comment>
<proteinExistence type="inferred from homology"/>
<keyword evidence="5 13" id="KW-0418">Kinase</keyword>
<dbReference type="Gene3D" id="3.30.200.20">
    <property type="entry name" value="Phosphorylase Kinase, domain 1"/>
    <property type="match status" value="1"/>
</dbReference>
<dbReference type="AlphaFoldDB" id="A0A5J5ERW2"/>
<dbReference type="FunFam" id="1.10.510.10:FF:000699">
    <property type="entry name" value="Probable serine/threonine-protein kinase iksA"/>
    <property type="match status" value="1"/>
</dbReference>
<dbReference type="InterPro" id="IPR050339">
    <property type="entry name" value="CC_SR_Kinase"/>
</dbReference>
<dbReference type="FunFam" id="3.30.200.20:FF:000306">
    <property type="entry name" value="IKS protein kinase"/>
    <property type="match status" value="1"/>
</dbReference>
<keyword evidence="6" id="KW-0067">ATP-binding</keyword>
<comment type="catalytic activity">
    <reaction evidence="9">
        <text>L-seryl-[protein] + ATP = O-phospho-L-seryl-[protein] + ADP + H(+)</text>
        <dbReference type="Rhea" id="RHEA:17989"/>
        <dbReference type="Rhea" id="RHEA-COMP:9863"/>
        <dbReference type="Rhea" id="RHEA-COMP:11604"/>
        <dbReference type="ChEBI" id="CHEBI:15378"/>
        <dbReference type="ChEBI" id="CHEBI:29999"/>
        <dbReference type="ChEBI" id="CHEBI:30616"/>
        <dbReference type="ChEBI" id="CHEBI:83421"/>
        <dbReference type="ChEBI" id="CHEBI:456216"/>
        <dbReference type="EC" id="2.7.11.1"/>
    </reaction>
</comment>
<dbReference type="PANTHER" id="PTHR11042:SF138">
    <property type="entry name" value="SERINE_THREONINE-PROTEIN KINASE IKS1-RELATED"/>
    <property type="match status" value="1"/>
</dbReference>
<evidence type="ECO:0000256" key="3">
    <source>
        <dbReference type="ARBA" id="ARBA00022679"/>
    </source>
</evidence>
<dbReference type="PROSITE" id="PS50011">
    <property type="entry name" value="PROTEIN_KINASE_DOM"/>
    <property type="match status" value="1"/>
</dbReference>
<dbReference type="EMBL" id="VXIS01000139">
    <property type="protein sequence ID" value="KAA8901929.1"/>
    <property type="molecule type" value="Genomic_DNA"/>
</dbReference>
<dbReference type="FunCoup" id="A0A5J5ERW2">
    <property type="interactions" value="142"/>
</dbReference>
<keyword evidence="11" id="KW-0812">Transmembrane</keyword>
<keyword evidence="4" id="KW-0547">Nucleotide-binding</keyword>
<dbReference type="Gene3D" id="1.10.510.10">
    <property type="entry name" value="Transferase(Phosphotransferase) domain 1"/>
    <property type="match status" value="1"/>
</dbReference>
<feature type="domain" description="Protein kinase" evidence="12">
    <location>
        <begin position="160"/>
        <end position="487"/>
    </location>
</feature>
<evidence type="ECO:0000256" key="4">
    <source>
        <dbReference type="ARBA" id="ARBA00022741"/>
    </source>
</evidence>
<dbReference type="PROSITE" id="PS00108">
    <property type="entry name" value="PROTEIN_KINASE_ST"/>
    <property type="match status" value="1"/>
</dbReference>
<organism evidence="13 14">
    <name type="scientific">Sphaerosporella brunnea</name>
    <dbReference type="NCBI Taxonomy" id="1250544"/>
    <lineage>
        <taxon>Eukaryota</taxon>
        <taxon>Fungi</taxon>
        <taxon>Dikarya</taxon>
        <taxon>Ascomycota</taxon>
        <taxon>Pezizomycotina</taxon>
        <taxon>Pezizomycetes</taxon>
        <taxon>Pezizales</taxon>
        <taxon>Pyronemataceae</taxon>
        <taxon>Sphaerosporella</taxon>
    </lineage>
</organism>
<dbReference type="OrthoDB" id="1405469at2759"/>
<keyword evidence="11" id="KW-0472">Membrane</keyword>
<dbReference type="InParanoid" id="A0A5J5ERW2"/>
<dbReference type="CDD" id="cd00180">
    <property type="entry name" value="PKc"/>
    <property type="match status" value="1"/>
</dbReference>
<evidence type="ECO:0000256" key="8">
    <source>
        <dbReference type="ARBA" id="ARBA00047899"/>
    </source>
</evidence>
<keyword evidence="3" id="KW-0808">Transferase</keyword>
<feature type="compositionally biased region" description="Polar residues" evidence="10">
    <location>
        <begin position="544"/>
        <end position="556"/>
    </location>
</feature>
<dbReference type="GO" id="GO:0005634">
    <property type="term" value="C:nucleus"/>
    <property type="evidence" value="ECO:0007669"/>
    <property type="project" value="TreeGrafter"/>
</dbReference>
<dbReference type="GO" id="GO:0004674">
    <property type="term" value="F:protein serine/threonine kinase activity"/>
    <property type="evidence" value="ECO:0007669"/>
    <property type="project" value="UniProtKB-KW"/>
</dbReference>
<comment type="caution">
    <text evidence="13">The sequence shown here is derived from an EMBL/GenBank/DDBJ whole genome shotgun (WGS) entry which is preliminary data.</text>
</comment>
<evidence type="ECO:0000256" key="10">
    <source>
        <dbReference type="SAM" id="MobiDB-lite"/>
    </source>
</evidence>
<dbReference type="InterPro" id="IPR008271">
    <property type="entry name" value="Ser/Thr_kinase_AS"/>
</dbReference>
<dbReference type="SMART" id="SM00220">
    <property type="entry name" value="S_TKc"/>
    <property type="match status" value="1"/>
</dbReference>
<dbReference type="GO" id="GO:0005524">
    <property type="term" value="F:ATP binding"/>
    <property type="evidence" value="ECO:0007669"/>
    <property type="project" value="UniProtKB-KW"/>
</dbReference>
<evidence type="ECO:0000313" key="13">
    <source>
        <dbReference type="EMBL" id="KAA8901929.1"/>
    </source>
</evidence>
<evidence type="ECO:0000256" key="1">
    <source>
        <dbReference type="ARBA" id="ARBA00012513"/>
    </source>
</evidence>
<feature type="transmembrane region" description="Helical" evidence="11">
    <location>
        <begin position="670"/>
        <end position="687"/>
    </location>
</feature>
<keyword evidence="11" id="KW-1133">Transmembrane helix</keyword>
<feature type="region of interest" description="Disordered" evidence="10">
    <location>
        <begin position="110"/>
        <end position="147"/>
    </location>
</feature>
<accession>A0A5J5ERW2</accession>
<reference evidence="13 14" key="1">
    <citation type="submission" date="2019-09" db="EMBL/GenBank/DDBJ databases">
        <title>Draft genome of the ectomycorrhizal ascomycete Sphaerosporella brunnea.</title>
        <authorList>
            <consortium name="DOE Joint Genome Institute"/>
            <person name="Benucci G.M."/>
            <person name="Marozzi G."/>
            <person name="Antonielli L."/>
            <person name="Sanchez S."/>
            <person name="Marco P."/>
            <person name="Wang X."/>
            <person name="Falini L.B."/>
            <person name="Barry K."/>
            <person name="Haridas S."/>
            <person name="Lipzen A."/>
            <person name="Labutti K."/>
            <person name="Grigoriev I.V."/>
            <person name="Murat C."/>
            <person name="Martin F."/>
            <person name="Albertini E."/>
            <person name="Donnini D."/>
            <person name="Bonito G."/>
        </authorList>
    </citation>
    <scope>NUCLEOTIDE SEQUENCE [LARGE SCALE GENOMIC DNA]</scope>
    <source>
        <strain evidence="13 14">Sb_GMNB300</strain>
    </source>
</reference>
<dbReference type="SUPFAM" id="SSF56112">
    <property type="entry name" value="Protein kinase-like (PK-like)"/>
    <property type="match status" value="1"/>
</dbReference>
<name>A0A5J5ERW2_9PEZI</name>
<evidence type="ECO:0000256" key="9">
    <source>
        <dbReference type="ARBA" id="ARBA00048679"/>
    </source>
</evidence>
<dbReference type="InterPro" id="IPR011009">
    <property type="entry name" value="Kinase-like_dom_sf"/>
</dbReference>
<evidence type="ECO:0000313" key="14">
    <source>
        <dbReference type="Proteomes" id="UP000326924"/>
    </source>
</evidence>
<dbReference type="GO" id="GO:0005737">
    <property type="term" value="C:cytoplasm"/>
    <property type="evidence" value="ECO:0007669"/>
    <property type="project" value="TreeGrafter"/>
</dbReference>
<evidence type="ECO:0000259" key="12">
    <source>
        <dbReference type="PROSITE" id="PS50011"/>
    </source>
</evidence>
<feature type="region of interest" description="Disordered" evidence="10">
    <location>
        <begin position="535"/>
        <end position="574"/>
    </location>
</feature>